<keyword evidence="2" id="KW-1185">Reference proteome</keyword>
<protein>
    <submittedName>
        <fullName evidence="1">Uncharacterized protein</fullName>
    </submittedName>
</protein>
<dbReference type="Proteomes" id="UP000198937">
    <property type="component" value="Unassembled WGS sequence"/>
</dbReference>
<evidence type="ECO:0000313" key="2">
    <source>
        <dbReference type="Proteomes" id="UP000198937"/>
    </source>
</evidence>
<sequence>MTAPFHSLAQILDRLTLTARWVLREHEPGTDGRCPRCHTPDCAVASAARDVLAAVKRNRWRC</sequence>
<reference evidence="1 2" key="1">
    <citation type="submission" date="2016-06" db="EMBL/GenBank/DDBJ databases">
        <authorList>
            <person name="Kjaerup R.B."/>
            <person name="Dalgaard T.S."/>
            <person name="Juul-Madsen H.R."/>
        </authorList>
    </citation>
    <scope>NUCLEOTIDE SEQUENCE [LARGE SCALE GENOMIC DNA]</scope>
    <source>
        <strain evidence="1 2">DSM 45577</strain>
    </source>
</reference>
<name>A0A1C6UJI5_9ACTN</name>
<evidence type="ECO:0000313" key="1">
    <source>
        <dbReference type="EMBL" id="SCL54013.1"/>
    </source>
</evidence>
<dbReference type="RefSeq" id="WP_091436673.1">
    <property type="nucleotide sequence ID" value="NZ_BMMJ01000004.1"/>
</dbReference>
<dbReference type="OrthoDB" id="3405914at2"/>
<accession>A0A1C6UJI5</accession>
<dbReference type="EMBL" id="FMIA01000002">
    <property type="protein sequence ID" value="SCL54013.1"/>
    <property type="molecule type" value="Genomic_DNA"/>
</dbReference>
<dbReference type="AlphaFoldDB" id="A0A1C6UJI5"/>
<proteinExistence type="predicted"/>
<organism evidence="1 2">
    <name type="scientific">Micromonospora yangpuensis</name>
    <dbReference type="NCBI Taxonomy" id="683228"/>
    <lineage>
        <taxon>Bacteria</taxon>
        <taxon>Bacillati</taxon>
        <taxon>Actinomycetota</taxon>
        <taxon>Actinomycetes</taxon>
        <taxon>Micromonosporales</taxon>
        <taxon>Micromonosporaceae</taxon>
        <taxon>Micromonospora</taxon>
    </lineage>
</organism>
<gene>
    <name evidence="1" type="ORF">GA0070617_2536</name>
</gene>